<dbReference type="InterPro" id="IPR006144">
    <property type="entry name" value="Secretion_HlyD_CS"/>
</dbReference>
<dbReference type="GO" id="GO:0016020">
    <property type="term" value="C:membrane"/>
    <property type="evidence" value="ECO:0007669"/>
    <property type="project" value="InterPro"/>
</dbReference>
<sequence length="47" mass="5271">VAHIALERTTLRVDGRAEPITPGMAVTAEIRTGRRRVIDYLLSPLRE</sequence>
<reference evidence="1" key="2">
    <citation type="journal article" date="2014" name="ISME J.">
        <title>Microbial stratification in low pH oxic and suboxic macroscopic growths along an acid mine drainage.</title>
        <authorList>
            <person name="Mendez-Garcia C."/>
            <person name="Mesa V."/>
            <person name="Sprenger R.R."/>
            <person name="Richter M."/>
            <person name="Diez M.S."/>
            <person name="Solano J."/>
            <person name="Bargiela R."/>
            <person name="Golyshina O.V."/>
            <person name="Manteca A."/>
            <person name="Ramos J.L."/>
            <person name="Gallego J.R."/>
            <person name="Llorente I."/>
            <person name="Martins Dos Santos V.A."/>
            <person name="Jensen O.N."/>
            <person name="Pelaez A.I."/>
            <person name="Sanchez J."/>
            <person name="Ferrer M."/>
        </authorList>
    </citation>
    <scope>NUCLEOTIDE SEQUENCE</scope>
</reference>
<dbReference type="EMBL" id="AUZY01002685">
    <property type="protein sequence ID" value="EQD71732.1"/>
    <property type="molecule type" value="Genomic_DNA"/>
</dbReference>
<dbReference type="AlphaFoldDB" id="T1BPF5"/>
<reference evidence="1" key="1">
    <citation type="submission" date="2013-08" db="EMBL/GenBank/DDBJ databases">
        <authorList>
            <person name="Mendez C."/>
            <person name="Richter M."/>
            <person name="Ferrer M."/>
            <person name="Sanchez J."/>
        </authorList>
    </citation>
    <scope>NUCLEOTIDE SEQUENCE</scope>
</reference>
<evidence type="ECO:0000313" key="1">
    <source>
        <dbReference type="EMBL" id="EQD71732.1"/>
    </source>
</evidence>
<accession>T1BPF5</accession>
<organism evidence="1">
    <name type="scientific">mine drainage metagenome</name>
    <dbReference type="NCBI Taxonomy" id="410659"/>
    <lineage>
        <taxon>unclassified sequences</taxon>
        <taxon>metagenomes</taxon>
        <taxon>ecological metagenomes</taxon>
    </lineage>
</organism>
<proteinExistence type="predicted"/>
<comment type="caution">
    <text evidence="1">The sequence shown here is derived from an EMBL/GenBank/DDBJ whole genome shotgun (WGS) entry which is preliminary data.</text>
</comment>
<dbReference type="GO" id="GO:0009306">
    <property type="term" value="P:protein secretion"/>
    <property type="evidence" value="ECO:0007669"/>
    <property type="project" value="InterPro"/>
</dbReference>
<protein>
    <submittedName>
        <fullName evidence="1">Type I secretion membrane fusion protein, HlyD family protein</fullName>
    </submittedName>
</protein>
<name>T1BPF5_9ZZZZ</name>
<gene>
    <name evidence="1" type="ORF">B1B_04292</name>
</gene>
<dbReference type="PROSITE" id="PS00543">
    <property type="entry name" value="HLYD_FAMILY"/>
    <property type="match status" value="1"/>
</dbReference>
<feature type="non-terminal residue" evidence="1">
    <location>
        <position position="1"/>
    </location>
</feature>
<dbReference type="PRINTS" id="PR01490">
    <property type="entry name" value="RTXTOXIND"/>
</dbReference>